<evidence type="ECO:0000256" key="3">
    <source>
        <dbReference type="ARBA" id="ARBA00023163"/>
    </source>
</evidence>
<dbReference type="InterPro" id="IPR000843">
    <property type="entry name" value="HTH_LacI"/>
</dbReference>
<evidence type="ECO:0000313" key="6">
    <source>
        <dbReference type="Proteomes" id="UP000449846"/>
    </source>
</evidence>
<dbReference type="SUPFAM" id="SSF47413">
    <property type="entry name" value="lambda repressor-like DNA-binding domains"/>
    <property type="match status" value="1"/>
</dbReference>
<evidence type="ECO:0000259" key="4">
    <source>
        <dbReference type="PROSITE" id="PS50932"/>
    </source>
</evidence>
<evidence type="ECO:0000313" key="5">
    <source>
        <dbReference type="EMBL" id="MTH60359.1"/>
    </source>
</evidence>
<dbReference type="CDD" id="cd01575">
    <property type="entry name" value="PBP1_GntR"/>
    <property type="match status" value="1"/>
</dbReference>
<dbReference type="SUPFAM" id="SSF53822">
    <property type="entry name" value="Periplasmic binding protein-like I"/>
    <property type="match status" value="1"/>
</dbReference>
<proteinExistence type="predicted"/>
<dbReference type="SMART" id="SM00354">
    <property type="entry name" value="HTH_LACI"/>
    <property type="match status" value="1"/>
</dbReference>
<dbReference type="Gene3D" id="1.10.260.40">
    <property type="entry name" value="lambda repressor-like DNA-binding domains"/>
    <property type="match status" value="1"/>
</dbReference>
<evidence type="ECO:0000256" key="1">
    <source>
        <dbReference type="ARBA" id="ARBA00023015"/>
    </source>
</evidence>
<keyword evidence="1" id="KW-0805">Transcription regulation</keyword>
<reference evidence="5 6" key="1">
    <citation type="submission" date="2019-11" db="EMBL/GenBank/DDBJ databases">
        <authorList>
            <person name="Dong K."/>
        </authorList>
    </citation>
    <scope>NUCLEOTIDE SEQUENCE [LARGE SCALE GENOMIC DNA]</scope>
    <source>
        <strain evidence="5 6">NBRC 112902</strain>
    </source>
</reference>
<accession>A0A844HMP9</accession>
<evidence type="ECO:0000256" key="2">
    <source>
        <dbReference type="ARBA" id="ARBA00023125"/>
    </source>
</evidence>
<dbReference type="GO" id="GO:0000976">
    <property type="term" value="F:transcription cis-regulatory region binding"/>
    <property type="evidence" value="ECO:0007669"/>
    <property type="project" value="TreeGrafter"/>
</dbReference>
<organism evidence="5 6">
    <name type="scientific">Paracoccus litorisediminis</name>
    <dbReference type="NCBI Taxonomy" id="2006130"/>
    <lineage>
        <taxon>Bacteria</taxon>
        <taxon>Pseudomonadati</taxon>
        <taxon>Pseudomonadota</taxon>
        <taxon>Alphaproteobacteria</taxon>
        <taxon>Rhodobacterales</taxon>
        <taxon>Paracoccaceae</taxon>
        <taxon>Paracoccus</taxon>
    </lineage>
</organism>
<name>A0A844HMP9_9RHOB</name>
<dbReference type="PROSITE" id="PS50932">
    <property type="entry name" value="HTH_LACI_2"/>
    <property type="match status" value="1"/>
</dbReference>
<dbReference type="Gene3D" id="3.40.50.2300">
    <property type="match status" value="2"/>
</dbReference>
<protein>
    <submittedName>
        <fullName evidence="5">LacI family DNA-binding transcriptional regulator</fullName>
    </submittedName>
</protein>
<dbReference type="AlphaFoldDB" id="A0A844HMP9"/>
<comment type="caution">
    <text evidence="5">The sequence shown here is derived from an EMBL/GenBank/DDBJ whole genome shotgun (WGS) entry which is preliminary data.</text>
</comment>
<keyword evidence="3" id="KW-0804">Transcription</keyword>
<dbReference type="Pfam" id="PF13377">
    <property type="entry name" value="Peripla_BP_3"/>
    <property type="match status" value="1"/>
</dbReference>
<dbReference type="OrthoDB" id="7170131at2"/>
<dbReference type="PANTHER" id="PTHR30146:SF33">
    <property type="entry name" value="TRANSCRIPTIONAL REGULATOR"/>
    <property type="match status" value="1"/>
</dbReference>
<feature type="domain" description="HTH lacI-type" evidence="4">
    <location>
        <begin position="1"/>
        <end position="53"/>
    </location>
</feature>
<dbReference type="PANTHER" id="PTHR30146">
    <property type="entry name" value="LACI-RELATED TRANSCRIPTIONAL REPRESSOR"/>
    <property type="match status" value="1"/>
</dbReference>
<dbReference type="Proteomes" id="UP000449846">
    <property type="component" value="Unassembled WGS sequence"/>
</dbReference>
<gene>
    <name evidence="5" type="ORF">GL300_14175</name>
</gene>
<dbReference type="InterPro" id="IPR010982">
    <property type="entry name" value="Lambda_DNA-bd_dom_sf"/>
</dbReference>
<dbReference type="GO" id="GO:0003700">
    <property type="term" value="F:DNA-binding transcription factor activity"/>
    <property type="evidence" value="ECO:0007669"/>
    <property type="project" value="TreeGrafter"/>
</dbReference>
<dbReference type="InterPro" id="IPR028082">
    <property type="entry name" value="Peripla_BP_I"/>
</dbReference>
<dbReference type="InterPro" id="IPR046335">
    <property type="entry name" value="LacI/GalR-like_sensor"/>
</dbReference>
<keyword evidence="2 5" id="KW-0238">DNA-binding</keyword>
<keyword evidence="6" id="KW-1185">Reference proteome</keyword>
<dbReference type="Pfam" id="PF00356">
    <property type="entry name" value="LacI"/>
    <property type="match status" value="1"/>
</dbReference>
<dbReference type="EMBL" id="WMIG01000007">
    <property type="protein sequence ID" value="MTH60359.1"/>
    <property type="molecule type" value="Genomic_DNA"/>
</dbReference>
<dbReference type="CDD" id="cd01392">
    <property type="entry name" value="HTH_LacI"/>
    <property type="match status" value="1"/>
</dbReference>
<sequence>MATIAQLAGVTQPTVSRAFNHPEMLQPETLERIMQAVNQTGYVPNMVARSLASSRTRLLAAIVPMLSNVVYSSFLKPFTARMREAGYQTMLFESGFSLQEEERLVEMAIARRPDGILLTGATHSETCRRHLRSAAIPVAEVWDLADDPIDLCVGFSHDESARHAARYLIGKGHCRFAVISANDERAYRRREAFSQTLAAAGLELPRRVDLPSSASIGQGKAAFGALLESGFDQGAIFCSSDIIAHGVLIEAARRAVDVPGRIAVMGFGDQDFAAEIMPPLTSVQIDRQRLGEEAARLLLARIEGREATPARIDIGFGIIARDTA</sequence>